<accession>A0A9W8KZS6</accession>
<dbReference type="CDD" id="cd12193">
    <property type="entry name" value="bZIP_GCN4"/>
    <property type="match status" value="1"/>
</dbReference>
<reference evidence="4" key="1">
    <citation type="submission" date="2022-07" db="EMBL/GenBank/DDBJ databases">
        <title>Phylogenomic reconstructions and comparative analyses of Kickxellomycotina fungi.</title>
        <authorList>
            <person name="Reynolds N.K."/>
            <person name="Stajich J.E."/>
            <person name="Barry K."/>
            <person name="Grigoriev I.V."/>
            <person name="Crous P."/>
            <person name="Smith M.E."/>
        </authorList>
    </citation>
    <scope>NUCLEOTIDE SEQUENCE</scope>
    <source>
        <strain evidence="4">NRRL 3115</strain>
    </source>
</reference>
<feature type="compositionally biased region" description="Basic and acidic residues" evidence="2">
    <location>
        <begin position="288"/>
        <end position="297"/>
    </location>
</feature>
<evidence type="ECO:0000256" key="1">
    <source>
        <dbReference type="SAM" id="Coils"/>
    </source>
</evidence>
<evidence type="ECO:0000313" key="5">
    <source>
        <dbReference type="Proteomes" id="UP001151518"/>
    </source>
</evidence>
<dbReference type="PROSITE" id="PS00036">
    <property type="entry name" value="BZIP_BASIC"/>
    <property type="match status" value="1"/>
</dbReference>
<sequence length="448" mass="47810">MDKIFSIVSAAQQQAPAFAQQDDNNPYILPSFADNYEAWAYPDTQQTIFEDWIATATPPSTAIASPNLGQNAALFAASVSQMVFPSISATSSITPSLSPPSSDMSASNSPLLASDIALSFASSLPLQSTVAATPLSASPQQQHRMFTNGLTVADYAAALFPDIAASLSSALTSPAITADAGALPRRASSSVSLQLPCVAAESAVGWSADISSLFETSPHAATTSVTPTTQQQQALVPDMSATASALTVKRARGSSSNKSRLVKPRAKAVKPRLSEPAHEVDSTDVSIEEQRKRRDTEFLASLPPQLALKRRRTSNSKQKEKILAELLETSTSDASSKHVDSDEASCDDAVVISPVDAVDEHDADAVEPADQAALKRKKNTDAARRSRMRKILRIETLEGRVSDLETENSRLSQMVADLEADRAAMAQRMEEYENRFSCAPPAQPSFVL</sequence>
<feature type="domain" description="BZIP" evidence="3">
    <location>
        <begin position="375"/>
        <end position="432"/>
    </location>
</feature>
<name>A0A9W8KZS6_9FUNG</name>
<dbReference type="InterPro" id="IPR046347">
    <property type="entry name" value="bZIP_sf"/>
</dbReference>
<dbReference type="Proteomes" id="UP001151518">
    <property type="component" value="Unassembled WGS sequence"/>
</dbReference>
<evidence type="ECO:0000256" key="2">
    <source>
        <dbReference type="SAM" id="MobiDB-lite"/>
    </source>
</evidence>
<dbReference type="InterPro" id="IPR004827">
    <property type="entry name" value="bZIP"/>
</dbReference>
<dbReference type="Gene3D" id="3.30.160.60">
    <property type="entry name" value="Classic Zinc Finger"/>
    <property type="match status" value="1"/>
</dbReference>
<protein>
    <recommendedName>
        <fullName evidence="3">BZIP domain-containing protein</fullName>
    </recommendedName>
</protein>
<dbReference type="EMBL" id="JANBTW010000014">
    <property type="protein sequence ID" value="KAJ2679190.1"/>
    <property type="molecule type" value="Genomic_DNA"/>
</dbReference>
<dbReference type="SUPFAM" id="SSF57959">
    <property type="entry name" value="Leucine zipper domain"/>
    <property type="match status" value="1"/>
</dbReference>
<evidence type="ECO:0000313" key="4">
    <source>
        <dbReference type="EMBL" id="KAJ2679190.1"/>
    </source>
</evidence>
<feature type="compositionally biased region" description="Basic residues" evidence="2">
    <location>
        <begin position="260"/>
        <end position="270"/>
    </location>
</feature>
<dbReference type="AlphaFoldDB" id="A0A9W8KZS6"/>
<dbReference type="PROSITE" id="PS50217">
    <property type="entry name" value="BZIP"/>
    <property type="match status" value="1"/>
</dbReference>
<proteinExistence type="predicted"/>
<keyword evidence="1" id="KW-0175">Coiled coil</keyword>
<feature type="coiled-coil region" evidence="1">
    <location>
        <begin position="394"/>
        <end position="435"/>
    </location>
</feature>
<gene>
    <name evidence="4" type="ORF">GGI25_001758</name>
</gene>
<dbReference type="GO" id="GO:0003700">
    <property type="term" value="F:DNA-binding transcription factor activity"/>
    <property type="evidence" value="ECO:0007669"/>
    <property type="project" value="InterPro"/>
</dbReference>
<comment type="caution">
    <text evidence="4">The sequence shown here is derived from an EMBL/GenBank/DDBJ whole genome shotgun (WGS) entry which is preliminary data.</text>
</comment>
<evidence type="ECO:0000259" key="3">
    <source>
        <dbReference type="PROSITE" id="PS50217"/>
    </source>
</evidence>
<feature type="compositionally biased region" description="Basic and acidic residues" evidence="2">
    <location>
        <begin position="272"/>
        <end position="281"/>
    </location>
</feature>
<organism evidence="4 5">
    <name type="scientific">Coemansia spiralis</name>
    <dbReference type="NCBI Taxonomy" id="417178"/>
    <lineage>
        <taxon>Eukaryota</taxon>
        <taxon>Fungi</taxon>
        <taxon>Fungi incertae sedis</taxon>
        <taxon>Zoopagomycota</taxon>
        <taxon>Kickxellomycotina</taxon>
        <taxon>Kickxellomycetes</taxon>
        <taxon>Kickxellales</taxon>
        <taxon>Kickxellaceae</taxon>
        <taxon>Coemansia</taxon>
    </lineage>
</organism>
<dbReference type="Pfam" id="PF07716">
    <property type="entry name" value="bZIP_2"/>
    <property type="match status" value="1"/>
</dbReference>
<dbReference type="OrthoDB" id="2257100at2759"/>
<dbReference type="SMART" id="SM00338">
    <property type="entry name" value="BRLZ"/>
    <property type="match status" value="1"/>
</dbReference>
<feature type="region of interest" description="Disordered" evidence="2">
    <location>
        <begin position="247"/>
        <end position="300"/>
    </location>
</feature>